<proteinExistence type="predicted"/>
<name>A0A7D8ZAQ0_VANHU</name>
<reference evidence="1 2" key="1">
    <citation type="journal article" date="2019" name="PLoS Genet.">
        <title>Convergent evolution of linked mating-type loci in basidiomycete fungi.</title>
        <authorList>
            <person name="Sun S."/>
            <person name="Coelho M.A."/>
            <person name="Heitman J."/>
            <person name="Nowrousian M."/>
        </authorList>
    </citation>
    <scope>NUCLEOTIDE SEQUENCE [LARGE SCALE GENOMIC DNA]</scope>
    <source>
        <strain evidence="1 2">CBS 4282</strain>
    </source>
</reference>
<evidence type="ECO:0000313" key="2">
    <source>
        <dbReference type="Proteomes" id="UP000473826"/>
    </source>
</evidence>
<accession>A0A7D8ZAQ0</accession>
<dbReference type="Proteomes" id="UP000473826">
    <property type="component" value="Unassembled WGS sequence"/>
</dbReference>
<protein>
    <submittedName>
        <fullName evidence="1">Uncharacterized protein</fullName>
    </submittedName>
</protein>
<gene>
    <name evidence="1" type="ORF">VHUM_01713</name>
</gene>
<dbReference type="EMBL" id="QKWK01000004">
    <property type="protein sequence ID" value="TXT10962.1"/>
    <property type="molecule type" value="Genomic_DNA"/>
</dbReference>
<comment type="caution">
    <text evidence="1">The sequence shown here is derived from an EMBL/GenBank/DDBJ whole genome shotgun (WGS) entry which is preliminary data.</text>
</comment>
<sequence length="19" mass="2133">MRAARPAWSTGRMMRVPSA</sequence>
<dbReference type="AlphaFoldDB" id="A0A7D8ZAQ0"/>
<keyword evidence="2" id="KW-1185">Reference proteome</keyword>
<evidence type="ECO:0000313" key="1">
    <source>
        <dbReference type="EMBL" id="TXT10962.1"/>
    </source>
</evidence>
<organism evidence="1 2">
    <name type="scientific">Vanrija humicola</name>
    <name type="common">Yeast</name>
    <name type="synonym">Cryptococcus humicola</name>
    <dbReference type="NCBI Taxonomy" id="5417"/>
    <lineage>
        <taxon>Eukaryota</taxon>
        <taxon>Fungi</taxon>
        <taxon>Dikarya</taxon>
        <taxon>Basidiomycota</taxon>
        <taxon>Agaricomycotina</taxon>
        <taxon>Tremellomycetes</taxon>
        <taxon>Trichosporonales</taxon>
        <taxon>Trichosporonaceae</taxon>
        <taxon>Vanrija</taxon>
    </lineage>
</organism>